<keyword evidence="3" id="KW-1185">Reference proteome</keyword>
<dbReference type="OrthoDB" id="205602at2157"/>
<feature type="transmembrane region" description="Helical" evidence="1">
    <location>
        <begin position="88"/>
        <end position="107"/>
    </location>
</feature>
<feature type="transmembrane region" description="Helical" evidence="1">
    <location>
        <begin position="41"/>
        <end position="58"/>
    </location>
</feature>
<feature type="transmembrane region" description="Helical" evidence="1">
    <location>
        <begin position="65"/>
        <end position="82"/>
    </location>
</feature>
<protein>
    <submittedName>
        <fullName evidence="2">Uncharacterized protein</fullName>
    </submittedName>
</protein>
<sequence length="115" mass="11526">MAETVDAQREVIGIGSAIAVLLVGYGTAINETIGGVRTTILATWVFAATFALLALLHGSYGRRDFAAAHGGAAVGLLAFLLATAGPQALVGLLVFVGSGAYIGIATLRARPTAAS</sequence>
<dbReference type="AlphaFoldDB" id="L9ZQY8"/>
<dbReference type="RefSeq" id="WP_006826541.1">
    <property type="nucleotide sequence ID" value="NZ_AOIL01000050.1"/>
</dbReference>
<evidence type="ECO:0000313" key="3">
    <source>
        <dbReference type="Proteomes" id="UP000011648"/>
    </source>
</evidence>
<evidence type="ECO:0000313" key="2">
    <source>
        <dbReference type="EMBL" id="ELY88774.1"/>
    </source>
</evidence>
<keyword evidence="1" id="KW-0472">Membrane</keyword>
<comment type="caution">
    <text evidence="2">The sequence shown here is derived from an EMBL/GenBank/DDBJ whole genome shotgun (WGS) entry which is preliminary data.</text>
</comment>
<gene>
    <name evidence="2" type="ORF">C484_14293</name>
</gene>
<dbReference type="EMBL" id="AOIL01000050">
    <property type="protein sequence ID" value="ELY88774.1"/>
    <property type="molecule type" value="Genomic_DNA"/>
</dbReference>
<reference evidence="2 3" key="1">
    <citation type="journal article" date="2014" name="PLoS Genet.">
        <title>Phylogenetically driven sequencing of extremely halophilic archaea reveals strategies for static and dynamic osmo-response.</title>
        <authorList>
            <person name="Becker E.A."/>
            <person name="Seitzer P.M."/>
            <person name="Tritt A."/>
            <person name="Larsen D."/>
            <person name="Krusor M."/>
            <person name="Yao A.I."/>
            <person name="Wu D."/>
            <person name="Madern D."/>
            <person name="Eisen J.A."/>
            <person name="Darling A.E."/>
            <person name="Facciotti M.T."/>
        </authorList>
    </citation>
    <scope>NUCLEOTIDE SEQUENCE [LARGE SCALE GENOMIC DNA]</scope>
    <source>
        <strain evidence="2 3">DSM 12281</strain>
    </source>
</reference>
<dbReference type="Proteomes" id="UP000011648">
    <property type="component" value="Unassembled WGS sequence"/>
</dbReference>
<accession>L9ZQY8</accession>
<keyword evidence="1" id="KW-1133">Transmembrane helix</keyword>
<proteinExistence type="predicted"/>
<feature type="transmembrane region" description="Helical" evidence="1">
    <location>
        <begin position="12"/>
        <end position="29"/>
    </location>
</feature>
<keyword evidence="1" id="KW-0812">Transmembrane</keyword>
<organism evidence="2 3">
    <name type="scientific">Natrialba taiwanensis DSM 12281</name>
    <dbReference type="NCBI Taxonomy" id="1230458"/>
    <lineage>
        <taxon>Archaea</taxon>
        <taxon>Methanobacteriati</taxon>
        <taxon>Methanobacteriota</taxon>
        <taxon>Stenosarchaea group</taxon>
        <taxon>Halobacteria</taxon>
        <taxon>Halobacteriales</taxon>
        <taxon>Natrialbaceae</taxon>
        <taxon>Natrialba</taxon>
    </lineage>
</organism>
<evidence type="ECO:0000256" key="1">
    <source>
        <dbReference type="SAM" id="Phobius"/>
    </source>
</evidence>
<dbReference type="PATRIC" id="fig|1230458.4.peg.2885"/>
<name>L9ZQY8_9EURY</name>
<dbReference type="STRING" id="1230458.C484_14293"/>